<dbReference type="InterPro" id="IPR013098">
    <property type="entry name" value="Ig_I-set"/>
</dbReference>
<dbReference type="PROSITE" id="PS50011">
    <property type="entry name" value="PROTEIN_KINASE_DOM"/>
    <property type="match status" value="1"/>
</dbReference>
<evidence type="ECO:0000256" key="4">
    <source>
        <dbReference type="ARBA" id="ARBA00004355"/>
    </source>
</evidence>
<feature type="domain" description="Ig-like" evidence="18">
    <location>
        <begin position="1067"/>
        <end position="1157"/>
    </location>
</feature>
<feature type="region of interest" description="Disordered" evidence="16">
    <location>
        <begin position="1261"/>
        <end position="1281"/>
    </location>
</feature>
<dbReference type="InterPro" id="IPR003598">
    <property type="entry name" value="Ig_sub2"/>
</dbReference>
<feature type="compositionally biased region" description="Basic and acidic residues" evidence="16">
    <location>
        <begin position="828"/>
        <end position="856"/>
    </location>
</feature>
<feature type="compositionally biased region" description="Acidic residues" evidence="16">
    <location>
        <begin position="380"/>
        <end position="392"/>
    </location>
</feature>
<evidence type="ECO:0000256" key="5">
    <source>
        <dbReference type="ARBA" id="ARBA00006692"/>
    </source>
</evidence>
<dbReference type="SMART" id="SM00220">
    <property type="entry name" value="S_TKc"/>
    <property type="match status" value="1"/>
</dbReference>
<evidence type="ECO:0000256" key="15">
    <source>
        <dbReference type="PROSITE-ProRule" id="PRU10141"/>
    </source>
</evidence>
<evidence type="ECO:0000259" key="17">
    <source>
        <dbReference type="PROSITE" id="PS50011"/>
    </source>
</evidence>
<dbReference type="FunFam" id="2.60.40.10:FF:000425">
    <property type="entry name" value="Myosin light chain kinase"/>
    <property type="match status" value="1"/>
</dbReference>
<dbReference type="FunFam" id="1.10.510.10:FF:000571">
    <property type="entry name" value="Maternal embryonic leucine zipper kinase"/>
    <property type="match status" value="1"/>
</dbReference>
<feature type="domain" description="Fibronectin type-III" evidence="19">
    <location>
        <begin position="275"/>
        <end position="368"/>
    </location>
</feature>
<dbReference type="GO" id="GO:0031672">
    <property type="term" value="C:A band"/>
    <property type="evidence" value="ECO:0007669"/>
    <property type="project" value="UniProtKB-SubCell"/>
</dbReference>
<evidence type="ECO:0000256" key="12">
    <source>
        <dbReference type="ARBA" id="ARBA00023157"/>
    </source>
</evidence>
<feature type="compositionally biased region" description="Low complexity" evidence="16">
    <location>
        <begin position="1266"/>
        <end position="1276"/>
    </location>
</feature>
<dbReference type="SUPFAM" id="SSF48726">
    <property type="entry name" value="Immunoglobulin"/>
    <property type="match status" value="10"/>
</dbReference>
<feature type="region of interest" description="Disordered" evidence="16">
    <location>
        <begin position="368"/>
        <end position="393"/>
    </location>
</feature>
<keyword evidence="8 15" id="KW-0547">Nucleotide-binding</keyword>
<dbReference type="InterPro" id="IPR013783">
    <property type="entry name" value="Ig-like_fold"/>
</dbReference>
<evidence type="ECO:0000256" key="13">
    <source>
        <dbReference type="ARBA" id="ARBA00023242"/>
    </source>
</evidence>
<evidence type="ECO:0000313" key="20">
    <source>
        <dbReference type="EMBL" id="RCN31844.1"/>
    </source>
</evidence>
<feature type="domain" description="Ig-like" evidence="18">
    <location>
        <begin position="1384"/>
        <end position="1477"/>
    </location>
</feature>
<dbReference type="Pfam" id="PF00041">
    <property type="entry name" value="fn3"/>
    <property type="match status" value="2"/>
</dbReference>
<reference evidence="20 21" key="1">
    <citation type="submission" date="2014-10" db="EMBL/GenBank/DDBJ databases">
        <title>Draft genome of the hookworm Ancylostoma caninum.</title>
        <authorList>
            <person name="Mitreva M."/>
        </authorList>
    </citation>
    <scope>NUCLEOTIDE SEQUENCE [LARGE SCALE GENOMIC DNA]</scope>
    <source>
        <strain evidence="20 21">Baltimore</strain>
    </source>
</reference>
<keyword evidence="21" id="KW-1185">Reference proteome</keyword>
<dbReference type="GO" id="GO:0004672">
    <property type="term" value="F:protein kinase activity"/>
    <property type="evidence" value="ECO:0007669"/>
    <property type="project" value="InterPro"/>
</dbReference>
<dbReference type="CDD" id="cd00063">
    <property type="entry name" value="FN3"/>
    <property type="match status" value="3"/>
</dbReference>
<dbReference type="STRING" id="29170.A0A368FI04"/>
<name>A0A368FI04_ANCCA</name>
<organism evidence="20 21">
    <name type="scientific">Ancylostoma caninum</name>
    <name type="common">Dog hookworm</name>
    <dbReference type="NCBI Taxonomy" id="29170"/>
    <lineage>
        <taxon>Eukaryota</taxon>
        <taxon>Metazoa</taxon>
        <taxon>Ecdysozoa</taxon>
        <taxon>Nematoda</taxon>
        <taxon>Chromadorea</taxon>
        <taxon>Rhabditida</taxon>
        <taxon>Rhabditina</taxon>
        <taxon>Rhabditomorpha</taxon>
        <taxon>Strongyloidea</taxon>
        <taxon>Ancylostomatidae</taxon>
        <taxon>Ancylostomatinae</taxon>
        <taxon>Ancylostoma</taxon>
    </lineage>
</organism>
<feature type="domain" description="Fibronectin type-III" evidence="19">
    <location>
        <begin position="81"/>
        <end position="175"/>
    </location>
</feature>
<dbReference type="InterPro" id="IPR007110">
    <property type="entry name" value="Ig-like_dom"/>
</dbReference>
<evidence type="ECO:0000256" key="11">
    <source>
        <dbReference type="ARBA" id="ARBA00023054"/>
    </source>
</evidence>
<dbReference type="Gene3D" id="2.60.40.10">
    <property type="entry name" value="Immunoglobulins"/>
    <property type="match status" value="13"/>
</dbReference>
<dbReference type="PROSITE" id="PS50835">
    <property type="entry name" value="IG_LIKE"/>
    <property type="match status" value="8"/>
</dbReference>
<comment type="similarity">
    <text evidence="5">Belongs to the protein kinase superfamily. CAMK Ser/Thr protein kinase family.</text>
</comment>
<evidence type="ECO:0000256" key="14">
    <source>
        <dbReference type="ARBA" id="ARBA00023319"/>
    </source>
</evidence>
<dbReference type="FunFam" id="2.60.40.10:FF:001847">
    <property type="entry name" value="Titin homolog"/>
    <property type="match status" value="1"/>
</dbReference>
<dbReference type="PANTHER" id="PTHR47633:SF7">
    <property type="entry name" value="TITIN HOMOLOG"/>
    <property type="match status" value="1"/>
</dbReference>
<keyword evidence="12" id="KW-1015">Disulfide bond</keyword>
<dbReference type="OrthoDB" id="2152335at2759"/>
<feature type="domain" description="Ig-like" evidence="18">
    <location>
        <begin position="1287"/>
        <end position="1375"/>
    </location>
</feature>
<dbReference type="GO" id="GO:0045989">
    <property type="term" value="P:positive regulation of striated muscle contraction"/>
    <property type="evidence" value="ECO:0007669"/>
    <property type="project" value="UniProtKB-ARBA"/>
</dbReference>
<dbReference type="InterPro" id="IPR003961">
    <property type="entry name" value="FN3_dom"/>
</dbReference>
<dbReference type="GO" id="GO:0003779">
    <property type="term" value="F:actin binding"/>
    <property type="evidence" value="ECO:0007669"/>
    <property type="project" value="UniProtKB-ARBA"/>
</dbReference>
<keyword evidence="13" id="KW-0539">Nucleus</keyword>
<keyword evidence="10" id="KW-0460">Magnesium</keyword>
<comment type="cofactor">
    <cofactor evidence="1">
        <name>Mg(2+)</name>
        <dbReference type="ChEBI" id="CHEBI:18420"/>
    </cofactor>
</comment>
<dbReference type="InterPro" id="IPR011009">
    <property type="entry name" value="Kinase-like_dom_sf"/>
</dbReference>
<feature type="domain" description="Ig-like" evidence="18">
    <location>
        <begin position="1491"/>
        <end position="1582"/>
    </location>
</feature>
<dbReference type="EMBL" id="JOJR01001205">
    <property type="protein sequence ID" value="RCN31844.1"/>
    <property type="molecule type" value="Genomic_DNA"/>
</dbReference>
<dbReference type="FunFam" id="2.60.40.10:FF:000345">
    <property type="entry name" value="Muscle M-line assembly protein unc-89"/>
    <property type="match status" value="1"/>
</dbReference>
<dbReference type="SMART" id="SM00409">
    <property type="entry name" value="IG"/>
    <property type="match status" value="9"/>
</dbReference>
<dbReference type="PRINTS" id="PR00014">
    <property type="entry name" value="FNTYPEIII"/>
</dbReference>
<dbReference type="InterPro" id="IPR036179">
    <property type="entry name" value="Ig-like_dom_sf"/>
</dbReference>
<dbReference type="PANTHER" id="PTHR47633">
    <property type="entry name" value="IMMUNOGLOBULIN"/>
    <property type="match status" value="1"/>
</dbReference>
<keyword evidence="6" id="KW-0963">Cytoplasm</keyword>
<evidence type="ECO:0000259" key="18">
    <source>
        <dbReference type="PROSITE" id="PS50835"/>
    </source>
</evidence>
<feature type="non-terminal residue" evidence="20">
    <location>
        <position position="1"/>
    </location>
</feature>
<feature type="domain" description="Fibronectin type-III" evidence="19">
    <location>
        <begin position="1602"/>
        <end position="1694"/>
    </location>
</feature>
<protein>
    <submittedName>
        <fullName evidence="20">Immunoglobulin I-set domain protein</fullName>
    </submittedName>
</protein>
<evidence type="ECO:0000256" key="2">
    <source>
        <dbReference type="ARBA" id="ARBA00004123"/>
    </source>
</evidence>
<evidence type="ECO:0000256" key="9">
    <source>
        <dbReference type="ARBA" id="ARBA00022840"/>
    </source>
</evidence>
<dbReference type="CDD" id="cd00096">
    <property type="entry name" value="Ig"/>
    <property type="match status" value="2"/>
</dbReference>
<dbReference type="InterPro" id="IPR003599">
    <property type="entry name" value="Ig_sub"/>
</dbReference>
<dbReference type="Proteomes" id="UP000252519">
    <property type="component" value="Unassembled WGS sequence"/>
</dbReference>
<dbReference type="InterPro" id="IPR017441">
    <property type="entry name" value="Protein_kinase_ATP_BS"/>
</dbReference>
<dbReference type="InterPro" id="IPR036116">
    <property type="entry name" value="FN3_sf"/>
</dbReference>
<feature type="domain" description="Ig-like" evidence="18">
    <location>
        <begin position="959"/>
        <end position="1051"/>
    </location>
</feature>
<dbReference type="PROSITE" id="PS50853">
    <property type="entry name" value="FN3"/>
    <property type="match status" value="3"/>
</dbReference>
<feature type="region of interest" description="Disordered" evidence="16">
    <location>
        <begin position="827"/>
        <end position="867"/>
    </location>
</feature>
<feature type="domain" description="Ig-like" evidence="18">
    <location>
        <begin position="1167"/>
        <end position="1258"/>
    </location>
</feature>
<dbReference type="SMART" id="SM00060">
    <property type="entry name" value="FN3"/>
    <property type="match status" value="3"/>
</dbReference>
<sequence length="1731" mass="191704">LTIFFQATKNITPSYKDGTAQLIIKDAEVSNSGVYNLKATNADGTGSADVTLVVKCSLNFQRASVDHKVALIVCSLAVPSAPEGPLNVVIDGSMCKLSWKAPTSDGNSAILGYYIEKFDQKRKKWNFVARCVETSYKTDTAGTAGPHRFRVAAENAVGTGPTIESEAVAAGLKPEIVRPKGDATFTFNEGDTAELNFSFKGEPSPTVEWTDNAGKPISDTATYKIKNTPTSTLLTIKNITSKHAGQYKLKIKNRNGEDVLPVTVQVKGRPEAPGKPGKPSVDEQNVDSLRLSWLAPKEDGGSPITQYIVEIRTAATKKWKKAETTKQPSVTLFNLVPGETFVFRVRAENATGESEPSEESEPILIKALEKPAEEPKQEPREEESPEAVDYDSLDSTVDLSDRKAIDANRLPSDLMAKYIICEELGQGAYGTVYRAIEKATGKTWAAKMVQVRPGVKREDVLHEISMMNQLNHEKLLNLHEAFDLGSEICLIEEFVSGGELLDKIMEDDMLMSEKEVKDYMRQILQGLEHMHNKQIVHLDLKPENILLKTKTSKDIKLIDFGLARKLDPKKTEKLLFGTPEFCAPEVVNYEPVGLSTDMWSVGVITYVLLSGLSPFFGATDEETLANVSAADWDFEDAAWDDVSETAKDFICRLMVKDKRKRMTVQQALEHPFIREKEKALPVRGQLTPQQKRKFMQLRRWSGDDLLPIGRLAKRGAIFRQQSMDGVFERNISFDGDYPPSVKKQLEDIVAYVGDLIATLSCEVDGAPEPRITWFKDEKELNVPSIKFDSQFSEGSAELTVKNIEQADAGTYRCRATNALGSVTTEAKMTVEKRKEKTKPTEDEKDTKKTTKVKEPQRPGAAPSFAPALKDCSGKLGEKLTLSVGCKTEVKVEWYHNGAKISETDENYIRKQEKGRYELTIENVNMSDEGEWRVIGKDAIGQCESSCTVSVQTPDGFMAPTFERVLEDVQCDEQELLTLSVKIAANPAPEITWYCDDNEIKHSDRYRVLFDDDKREYSVIIVNAYAEDSGEYRCFAKNLAGEAQSVCSVRIEEPEDKRSRKIDESKAPTFSMPLSSTREVTEGAEMILTCVVTGTPYPKIKWSKDGTRLSMTGKVVKFENGVCTLTIPSASPEDAGHYVCEAENINGTAKSETDVTITSSVETDQSPPKFALLLTDVTVHEQEEILLDCCFKGKPNPTITWYKDGQKLMIENRMLQYTDRKGIARLNIMNAVPTDSGEYTCEAVNPLGRDTTECHVKVTGDVTPAMSRSPSRSTSPSLGYASDDSRAPVITRPLVDTVVKAGCREILELEVDGTPTPMIEWYHDGKLVSETRTVRSYFDGRVAFLKFYNAQTTHQGQYICKVSNKLGVVESRADLIVEQTSEKYPQVPMFVKKLQNITVQEEGASISLSCQVRGDPAPEFSWLRDGKPIDYGESFRSRAFDDGIATLEVVNFTQQLCGTYTVVAFNRAEEAHSSALVKLDHIEEKEMPPTAPTFIVPPKSKIIVDESSNLTIVCDVRGSPEMEVTWLKDNRPLNATDRVHVERDGLTCRLIVADVTPQDEGKYTISVKDKNGEAKADSAVVVSPKRDESRRTSLKIVKGPPGPVENLHVEDATTDTIALNWEAPSNTGGSRILEYKLQMRTPDQQSWVEAATVTRTRFTVKKLPANTEYLFRVAAVNADGLGEWSTVIKSSTSSAGTKPQFTEAPPSSLTVMEGQLLSISAKFSGTPSPSVK</sequence>
<dbReference type="FunFam" id="2.60.40.10:FF:000031">
    <property type="entry name" value="Myosin-binding protein C, slow type"/>
    <property type="match status" value="1"/>
</dbReference>
<dbReference type="GO" id="GO:0040017">
    <property type="term" value="P:positive regulation of locomotion"/>
    <property type="evidence" value="ECO:0007669"/>
    <property type="project" value="UniProtKB-ARBA"/>
</dbReference>
<dbReference type="FunFam" id="2.60.40.10:FF:001948">
    <property type="entry name" value="Titin homolog"/>
    <property type="match status" value="1"/>
</dbReference>
<dbReference type="Gene3D" id="1.10.510.10">
    <property type="entry name" value="Transferase(Phosphotransferase) domain 1"/>
    <property type="match status" value="1"/>
</dbReference>
<proteinExistence type="inferred from homology"/>
<feature type="domain" description="Ig-like" evidence="18">
    <location>
        <begin position="739"/>
        <end position="829"/>
    </location>
</feature>
<dbReference type="GO" id="GO:0060298">
    <property type="term" value="P:positive regulation of sarcomere organization"/>
    <property type="evidence" value="ECO:0007669"/>
    <property type="project" value="UniProtKB-ARBA"/>
</dbReference>
<comment type="subcellular location">
    <subcellularLocation>
        <location evidence="3">Cytoplasm</location>
        <location evidence="3">Myofibril</location>
        <location evidence="3">Sarcomere</location>
        <location evidence="3">A band</location>
    </subcellularLocation>
    <subcellularLocation>
        <location evidence="4">Cytoplasm</location>
        <location evidence="4">Myofibril</location>
        <location evidence="4">Sarcomere</location>
        <location evidence="4">I band</location>
    </subcellularLocation>
    <subcellularLocation>
        <location evidence="2">Nucleus</location>
    </subcellularLocation>
</comment>
<keyword evidence="9 15" id="KW-0067">ATP-binding</keyword>
<accession>A0A368FI04</accession>
<dbReference type="Gene3D" id="3.30.200.20">
    <property type="entry name" value="Phosphorylase Kinase, domain 1"/>
    <property type="match status" value="1"/>
</dbReference>
<keyword evidence="14" id="KW-0393">Immunoglobulin domain</keyword>
<feature type="binding site" evidence="15">
    <location>
        <position position="447"/>
    </location>
    <ligand>
        <name>ATP</name>
        <dbReference type="ChEBI" id="CHEBI:30616"/>
    </ligand>
</feature>
<dbReference type="SUPFAM" id="SSF49265">
    <property type="entry name" value="Fibronectin type III"/>
    <property type="match status" value="3"/>
</dbReference>
<dbReference type="GO" id="GO:0019899">
    <property type="term" value="F:enzyme binding"/>
    <property type="evidence" value="ECO:0007669"/>
    <property type="project" value="UniProtKB-ARBA"/>
</dbReference>
<gene>
    <name evidence="20" type="ORF">ANCCAN_22363</name>
</gene>
<dbReference type="FunFam" id="2.60.40.10:FF:000032">
    <property type="entry name" value="palladin isoform X1"/>
    <property type="match status" value="1"/>
</dbReference>
<evidence type="ECO:0000256" key="10">
    <source>
        <dbReference type="ARBA" id="ARBA00022842"/>
    </source>
</evidence>
<dbReference type="SUPFAM" id="SSF56112">
    <property type="entry name" value="Protein kinase-like (PK-like)"/>
    <property type="match status" value="1"/>
</dbReference>
<evidence type="ECO:0000256" key="3">
    <source>
        <dbReference type="ARBA" id="ARBA00004161"/>
    </source>
</evidence>
<dbReference type="FunFam" id="2.60.40.10:FF:000022">
    <property type="entry name" value="Cardiac titin"/>
    <property type="match status" value="1"/>
</dbReference>
<evidence type="ECO:0000256" key="1">
    <source>
        <dbReference type="ARBA" id="ARBA00001946"/>
    </source>
</evidence>
<evidence type="ECO:0000256" key="6">
    <source>
        <dbReference type="ARBA" id="ARBA00022490"/>
    </source>
</evidence>
<dbReference type="InterPro" id="IPR008271">
    <property type="entry name" value="Ser/Thr_kinase_AS"/>
</dbReference>
<dbReference type="GO" id="GO:0005634">
    <property type="term" value="C:nucleus"/>
    <property type="evidence" value="ECO:0007669"/>
    <property type="project" value="UniProtKB-SubCell"/>
</dbReference>
<evidence type="ECO:0000256" key="7">
    <source>
        <dbReference type="ARBA" id="ARBA00022737"/>
    </source>
</evidence>
<dbReference type="Pfam" id="PF00069">
    <property type="entry name" value="Pkinase"/>
    <property type="match status" value="1"/>
</dbReference>
<evidence type="ECO:0000313" key="21">
    <source>
        <dbReference type="Proteomes" id="UP000252519"/>
    </source>
</evidence>
<evidence type="ECO:0000256" key="16">
    <source>
        <dbReference type="SAM" id="MobiDB-lite"/>
    </source>
</evidence>
<feature type="domain" description="Ig-like" evidence="18">
    <location>
        <begin position="174"/>
        <end position="265"/>
    </location>
</feature>
<dbReference type="InterPro" id="IPR000719">
    <property type="entry name" value="Prot_kinase_dom"/>
</dbReference>
<dbReference type="FunFam" id="2.60.40.10:FF:000107">
    <property type="entry name" value="Myosin, light chain kinase a"/>
    <property type="match status" value="2"/>
</dbReference>
<dbReference type="GO" id="GO:0005524">
    <property type="term" value="F:ATP binding"/>
    <property type="evidence" value="ECO:0007669"/>
    <property type="project" value="UniProtKB-UniRule"/>
</dbReference>
<dbReference type="GO" id="GO:0031674">
    <property type="term" value="C:I band"/>
    <property type="evidence" value="ECO:0007669"/>
    <property type="project" value="UniProtKB-SubCell"/>
</dbReference>
<dbReference type="PROSITE" id="PS00107">
    <property type="entry name" value="PROTEIN_KINASE_ATP"/>
    <property type="match status" value="1"/>
</dbReference>
<comment type="caution">
    <text evidence="20">The sequence shown here is derived from an EMBL/GenBank/DDBJ whole genome shotgun (WGS) entry which is preliminary data.</text>
</comment>
<evidence type="ECO:0000256" key="8">
    <source>
        <dbReference type="ARBA" id="ARBA00022741"/>
    </source>
</evidence>
<dbReference type="Pfam" id="PF07679">
    <property type="entry name" value="I-set"/>
    <property type="match status" value="9"/>
</dbReference>
<feature type="compositionally biased region" description="Basic and acidic residues" evidence="16">
    <location>
        <begin position="368"/>
        <end position="379"/>
    </location>
</feature>
<feature type="non-terminal residue" evidence="20">
    <location>
        <position position="1731"/>
    </location>
</feature>
<keyword evidence="11" id="KW-0175">Coiled coil</keyword>
<feature type="domain" description="Protein kinase" evidence="17">
    <location>
        <begin position="418"/>
        <end position="673"/>
    </location>
</feature>
<dbReference type="SMART" id="SM00408">
    <property type="entry name" value="IGc2"/>
    <property type="match status" value="9"/>
</dbReference>
<evidence type="ECO:0000259" key="19">
    <source>
        <dbReference type="PROSITE" id="PS50853"/>
    </source>
</evidence>
<keyword evidence="7" id="KW-0677">Repeat</keyword>
<dbReference type="PROSITE" id="PS00108">
    <property type="entry name" value="PROTEIN_KINASE_ST"/>
    <property type="match status" value="1"/>
</dbReference>